<dbReference type="AlphaFoldDB" id="A0A2P4EW51"/>
<protein>
    <submittedName>
        <fullName evidence="3">Peptide ABC transporter ATP-binding protein</fullName>
    </submittedName>
</protein>
<dbReference type="InterPro" id="IPR001638">
    <property type="entry name" value="Solute-binding_3/MltF_N"/>
</dbReference>
<name>A0A2P4EW51_9GAMM</name>
<comment type="caution">
    <text evidence="3">The sequence shown here is derived from an EMBL/GenBank/DDBJ whole genome shotgun (WGS) entry which is preliminary data.</text>
</comment>
<feature type="domain" description="Solute-binding protein family 3/N-terminal" evidence="2">
    <location>
        <begin position="27"/>
        <end position="240"/>
    </location>
</feature>
<organism evidence="3 4">
    <name type="scientific">Halopseudomonas oceani</name>
    <dbReference type="NCBI Taxonomy" id="1708783"/>
    <lineage>
        <taxon>Bacteria</taxon>
        <taxon>Pseudomonadati</taxon>
        <taxon>Pseudomonadota</taxon>
        <taxon>Gammaproteobacteria</taxon>
        <taxon>Pseudomonadales</taxon>
        <taxon>Pseudomonadaceae</taxon>
        <taxon>Halopseudomonas</taxon>
    </lineage>
</organism>
<evidence type="ECO:0000313" key="4">
    <source>
        <dbReference type="Proteomes" id="UP000243451"/>
    </source>
</evidence>
<dbReference type="OrthoDB" id="8587856at2"/>
<keyword evidence="4" id="KW-1185">Reference proteome</keyword>
<keyword evidence="1" id="KW-0732">Signal</keyword>
<dbReference type="EMBL" id="PPSK01000006">
    <property type="protein sequence ID" value="POB03832.1"/>
    <property type="molecule type" value="Genomic_DNA"/>
</dbReference>
<dbReference type="RefSeq" id="WP_104738147.1">
    <property type="nucleotide sequence ID" value="NZ_BMHR01000007.1"/>
</dbReference>
<dbReference type="PANTHER" id="PTHR38834:SF3">
    <property type="entry name" value="SOLUTE-BINDING PROTEIN FAMILY 3_N-TERMINAL DOMAIN-CONTAINING PROTEIN"/>
    <property type="match status" value="1"/>
</dbReference>
<sequence>MKHSVLLVTLLCILLGARAKADEYRIVTEEWAPYNYLQDGQLTGLTTEIVRAIMALTGDDFPIEVVPSMRATHDLRQQPKTIMYSLFRTPERESSYRWVGPIAEEAIYPYQLASSEVPIHSLAQLMQAPRITTRHAGLVPDTLESLGFRNIDRSANQNVQLYRMLLAGRTQIIVGDTPAGVAYYSKRLQIPAGALRQIPLELFRSSLYIAFSRDSAEAVVTRWAEALDQLRSSGKLEQIRLAYE</sequence>
<keyword evidence="3" id="KW-0547">Nucleotide-binding</keyword>
<gene>
    <name evidence="3" type="ORF">C1949_09015</name>
</gene>
<dbReference type="Gene3D" id="3.40.190.10">
    <property type="entry name" value="Periplasmic binding protein-like II"/>
    <property type="match status" value="2"/>
</dbReference>
<proteinExistence type="predicted"/>
<reference evidence="3 4" key="1">
    <citation type="submission" date="2018-01" db="EMBL/GenBank/DDBJ databases">
        <title>Draft genome of the type strain Pseudomonas oceani DSM 100277 isolated from the deep water in Okinawa trough, northwestern Pacific Ocean.</title>
        <authorList>
            <person name="Gomila M."/>
            <person name="Mulet M."/>
            <person name="Garcia-Valdes E."/>
            <person name="Lalucat J."/>
        </authorList>
    </citation>
    <scope>NUCLEOTIDE SEQUENCE [LARGE SCALE GENOMIC DNA]</scope>
    <source>
        <strain evidence="3 4">DSM 100277</strain>
    </source>
</reference>
<feature type="chain" id="PRO_5015106428" evidence="1">
    <location>
        <begin position="22"/>
        <end position="244"/>
    </location>
</feature>
<dbReference type="SUPFAM" id="SSF53850">
    <property type="entry name" value="Periplasmic binding protein-like II"/>
    <property type="match status" value="1"/>
</dbReference>
<evidence type="ECO:0000256" key="1">
    <source>
        <dbReference type="SAM" id="SignalP"/>
    </source>
</evidence>
<dbReference type="PANTHER" id="PTHR38834">
    <property type="entry name" value="PERIPLASMIC SUBSTRATE BINDING PROTEIN FAMILY 3"/>
    <property type="match status" value="1"/>
</dbReference>
<evidence type="ECO:0000313" key="3">
    <source>
        <dbReference type="EMBL" id="POB03832.1"/>
    </source>
</evidence>
<dbReference type="Pfam" id="PF00497">
    <property type="entry name" value="SBP_bac_3"/>
    <property type="match status" value="1"/>
</dbReference>
<feature type="signal peptide" evidence="1">
    <location>
        <begin position="1"/>
        <end position="21"/>
    </location>
</feature>
<dbReference type="GO" id="GO:0005524">
    <property type="term" value="F:ATP binding"/>
    <property type="evidence" value="ECO:0007669"/>
    <property type="project" value="UniProtKB-KW"/>
</dbReference>
<accession>A0A2P4EW51</accession>
<keyword evidence="3" id="KW-0067">ATP-binding</keyword>
<evidence type="ECO:0000259" key="2">
    <source>
        <dbReference type="Pfam" id="PF00497"/>
    </source>
</evidence>
<dbReference type="Proteomes" id="UP000243451">
    <property type="component" value="Unassembled WGS sequence"/>
</dbReference>